<keyword evidence="1" id="KW-0040">ANK repeat</keyword>
<evidence type="ECO:0000256" key="1">
    <source>
        <dbReference type="PROSITE-ProRule" id="PRU00023"/>
    </source>
</evidence>
<keyword evidence="3" id="KW-1185">Reference proteome</keyword>
<name>A0ABV5SGB5_9ACTN</name>
<dbReference type="EMBL" id="JBHMBW010000099">
    <property type="protein sequence ID" value="MFB9630725.1"/>
    <property type="molecule type" value="Genomic_DNA"/>
</dbReference>
<accession>A0ABV5SGB5</accession>
<dbReference type="InterPro" id="IPR002110">
    <property type="entry name" value="Ankyrin_rpt"/>
</dbReference>
<evidence type="ECO:0000313" key="3">
    <source>
        <dbReference type="Proteomes" id="UP001589532"/>
    </source>
</evidence>
<organism evidence="2 3">
    <name type="scientific">Nonomuraea helvata</name>
    <dbReference type="NCBI Taxonomy" id="37484"/>
    <lineage>
        <taxon>Bacteria</taxon>
        <taxon>Bacillati</taxon>
        <taxon>Actinomycetota</taxon>
        <taxon>Actinomycetes</taxon>
        <taxon>Streptosporangiales</taxon>
        <taxon>Streptosporangiaceae</taxon>
        <taxon>Nonomuraea</taxon>
    </lineage>
</organism>
<dbReference type="Proteomes" id="UP001589532">
    <property type="component" value="Unassembled WGS sequence"/>
</dbReference>
<dbReference type="PROSITE" id="PS50297">
    <property type="entry name" value="ANK_REP_REGION"/>
    <property type="match status" value="1"/>
</dbReference>
<dbReference type="InterPro" id="IPR045592">
    <property type="entry name" value="DUF6461"/>
</dbReference>
<dbReference type="InterPro" id="IPR036770">
    <property type="entry name" value="Ankyrin_rpt-contain_sf"/>
</dbReference>
<reference evidence="2 3" key="1">
    <citation type="submission" date="2024-09" db="EMBL/GenBank/DDBJ databases">
        <authorList>
            <person name="Sun Q."/>
            <person name="Mori K."/>
        </authorList>
    </citation>
    <scope>NUCLEOTIDE SEQUENCE [LARGE SCALE GENOMIC DNA]</scope>
    <source>
        <strain evidence="2 3">JCM 3143</strain>
    </source>
</reference>
<proteinExistence type="predicted"/>
<protein>
    <submittedName>
        <fullName evidence="2">DUF6461 domain-containing protein</fullName>
    </submittedName>
</protein>
<sequence>MTFDRIGYWAWTDMEEAGQWLATGTDPSAPEAVAWGVPLIAACSRGSNEVVAALAAQASDVNVRGEDGRTPLWEAVWEANAGAIEALLAAGADPWIEVMCGWSAGRLALAGPHASLFACLPGVVPLEEEHRAAIQRARERKTLLDNTAHLGGEWAVGMGLALVAGISADEAIRRLGADPARFAPHPPRPAPWLPEDEDDEDEVDLYTAGLQYVAVTEIAGGCALVQPEGFAVTLNETVNPLSAGTHCVAVYFNAKSGTQSSYVIDGEEVDRDPVSSDARPGENPARTLNRFLYSWAQSRQDPIAAEIGYAFTLLGLDPGDGSCVKGPWSRWVQVPEWSRF</sequence>
<feature type="repeat" description="ANK" evidence="1">
    <location>
        <begin position="67"/>
        <end position="93"/>
    </location>
</feature>
<dbReference type="PROSITE" id="PS50088">
    <property type="entry name" value="ANK_REPEAT"/>
    <property type="match status" value="1"/>
</dbReference>
<dbReference type="RefSeq" id="WP_344993585.1">
    <property type="nucleotide sequence ID" value="NZ_BAAAXV010000008.1"/>
</dbReference>
<dbReference type="SMART" id="SM00248">
    <property type="entry name" value="ANK"/>
    <property type="match status" value="2"/>
</dbReference>
<comment type="caution">
    <text evidence="2">The sequence shown here is derived from an EMBL/GenBank/DDBJ whole genome shotgun (WGS) entry which is preliminary data.</text>
</comment>
<dbReference type="Gene3D" id="1.25.40.20">
    <property type="entry name" value="Ankyrin repeat-containing domain"/>
    <property type="match status" value="1"/>
</dbReference>
<gene>
    <name evidence="2" type="ORF">ACFFSA_47270</name>
</gene>
<dbReference type="Pfam" id="PF12796">
    <property type="entry name" value="Ank_2"/>
    <property type="match status" value="1"/>
</dbReference>
<evidence type="ECO:0000313" key="2">
    <source>
        <dbReference type="EMBL" id="MFB9630725.1"/>
    </source>
</evidence>
<dbReference type="Pfam" id="PF20062">
    <property type="entry name" value="DUF6461"/>
    <property type="match status" value="1"/>
</dbReference>
<dbReference type="SUPFAM" id="SSF48403">
    <property type="entry name" value="Ankyrin repeat"/>
    <property type="match status" value="1"/>
</dbReference>